<evidence type="ECO:0000313" key="4">
    <source>
        <dbReference type="EMBL" id="SFU87509.1"/>
    </source>
</evidence>
<evidence type="ECO:0000256" key="1">
    <source>
        <dbReference type="ARBA" id="ARBA00010792"/>
    </source>
</evidence>
<accession>A0A1I7JQN9</accession>
<keyword evidence="2" id="KW-1133">Transmembrane helix</keyword>
<feature type="transmembrane region" description="Helical" evidence="2">
    <location>
        <begin position="157"/>
        <end position="180"/>
    </location>
</feature>
<dbReference type="InterPro" id="IPR032816">
    <property type="entry name" value="VTT_dom"/>
</dbReference>
<dbReference type="STRING" id="392015.SAMN05421543_11161"/>
<dbReference type="Proteomes" id="UP000183508">
    <property type="component" value="Unassembled WGS sequence"/>
</dbReference>
<gene>
    <name evidence="4" type="ORF">SAMN05421543_11161</name>
</gene>
<keyword evidence="5" id="KW-1185">Reference proteome</keyword>
<dbReference type="EMBL" id="FPBV01000011">
    <property type="protein sequence ID" value="SFU87509.1"/>
    <property type="molecule type" value="Genomic_DNA"/>
</dbReference>
<dbReference type="OrthoDB" id="2373868at2"/>
<dbReference type="AlphaFoldDB" id="A0A1I7JQN9"/>
<feature type="transmembrane region" description="Helical" evidence="2">
    <location>
        <begin position="186"/>
        <end position="207"/>
    </location>
</feature>
<dbReference type="RefSeq" id="WP_083430405.1">
    <property type="nucleotide sequence ID" value="NZ_FPBV01000011.1"/>
</dbReference>
<dbReference type="InterPro" id="IPR051311">
    <property type="entry name" value="DedA_domain"/>
</dbReference>
<feature type="transmembrane region" description="Helical" evidence="2">
    <location>
        <begin position="129"/>
        <end position="150"/>
    </location>
</feature>
<dbReference type="eggNOG" id="COG0398">
    <property type="taxonomic scope" value="Bacteria"/>
</dbReference>
<protein>
    <submittedName>
        <fullName evidence="4">Uncharacterized membrane protein YdjX, TVP38/TMEM64 family, SNARE-associated domain</fullName>
    </submittedName>
</protein>
<reference evidence="5" key="1">
    <citation type="submission" date="2016-10" db="EMBL/GenBank/DDBJ databases">
        <authorList>
            <person name="Varghese N."/>
        </authorList>
    </citation>
    <scope>NUCLEOTIDE SEQUENCE [LARGE SCALE GENOMIC DNA]</scope>
    <source>
        <strain evidence="5">DSM 17980</strain>
    </source>
</reference>
<feature type="transmembrane region" description="Helical" evidence="2">
    <location>
        <begin position="76"/>
        <end position="100"/>
    </location>
</feature>
<evidence type="ECO:0000256" key="2">
    <source>
        <dbReference type="SAM" id="Phobius"/>
    </source>
</evidence>
<evidence type="ECO:0000259" key="3">
    <source>
        <dbReference type="Pfam" id="PF09335"/>
    </source>
</evidence>
<sequence length="219" mass="24570">MLEGSRFKPTSWTFILFAVSVIGVGVYLYLDRHDALSDTIRSWGAIGIVLSILFMALVSITPMPSDALLVLYMKMYGAWWGVLYGWAGAVLSSFVVYALARNLGKPLFQSLITPARFEQVDAWIRRHGVWGLLFARLLPIPGFVVSYIVGTMPSVRLWPFVWTAAVSILPYFIGAALIFLGVLEGFVWWVLIGVIGVGVFWGFGYWLRRRGNREQARGN</sequence>
<feature type="transmembrane region" description="Helical" evidence="2">
    <location>
        <begin position="12"/>
        <end position="30"/>
    </location>
</feature>
<dbReference type="PANTHER" id="PTHR42709">
    <property type="entry name" value="ALKALINE PHOSPHATASE LIKE PROTEIN"/>
    <property type="match status" value="1"/>
</dbReference>
<name>A0A1I7JQN9_9BACL</name>
<organism evidence="4 5">
    <name type="scientific">Alicyclobacillus macrosporangiidus</name>
    <dbReference type="NCBI Taxonomy" id="392015"/>
    <lineage>
        <taxon>Bacteria</taxon>
        <taxon>Bacillati</taxon>
        <taxon>Bacillota</taxon>
        <taxon>Bacilli</taxon>
        <taxon>Bacillales</taxon>
        <taxon>Alicyclobacillaceae</taxon>
        <taxon>Alicyclobacillus</taxon>
    </lineage>
</organism>
<comment type="similarity">
    <text evidence="1">Belongs to the DedA family.</text>
</comment>
<feature type="domain" description="VTT" evidence="3">
    <location>
        <begin position="64"/>
        <end position="171"/>
    </location>
</feature>
<proteinExistence type="inferred from homology"/>
<keyword evidence="2" id="KW-0812">Transmembrane</keyword>
<keyword evidence="2" id="KW-0472">Membrane</keyword>
<evidence type="ECO:0000313" key="5">
    <source>
        <dbReference type="Proteomes" id="UP000183508"/>
    </source>
</evidence>
<dbReference type="Pfam" id="PF09335">
    <property type="entry name" value="VTT_dom"/>
    <property type="match status" value="1"/>
</dbReference>
<feature type="transmembrane region" description="Helical" evidence="2">
    <location>
        <begin position="42"/>
        <end position="64"/>
    </location>
</feature>